<feature type="domain" description="ABC transmembrane type-1" evidence="12">
    <location>
        <begin position="34"/>
        <end position="321"/>
    </location>
</feature>
<evidence type="ECO:0000259" key="11">
    <source>
        <dbReference type="PROSITE" id="PS50893"/>
    </source>
</evidence>
<dbReference type="PROSITE" id="PS50893">
    <property type="entry name" value="ABC_TRANSPORTER_2"/>
    <property type="match status" value="1"/>
</dbReference>
<comment type="caution">
    <text evidence="13">The sequence shown here is derived from an EMBL/GenBank/DDBJ whole genome shotgun (WGS) entry which is preliminary data.</text>
</comment>
<evidence type="ECO:0000256" key="7">
    <source>
        <dbReference type="ARBA" id="ARBA00022989"/>
    </source>
</evidence>
<comment type="similarity">
    <text evidence="9">Belongs to the ABC transporter superfamily. Lipid exporter (TC 3.A.1.106) family.</text>
</comment>
<keyword evidence="6" id="KW-0067">ATP-binding</keyword>
<dbReference type="InterPro" id="IPR017871">
    <property type="entry name" value="ABC_transporter-like_CS"/>
</dbReference>
<dbReference type="InterPro" id="IPR011527">
    <property type="entry name" value="ABC1_TM_dom"/>
</dbReference>
<name>A0A0L6CHK6_9MICO</name>
<dbReference type="Pfam" id="PF00005">
    <property type="entry name" value="ABC_tran"/>
    <property type="match status" value="1"/>
</dbReference>
<dbReference type="GO" id="GO:0140359">
    <property type="term" value="F:ABC-type transporter activity"/>
    <property type="evidence" value="ECO:0007669"/>
    <property type="project" value="InterPro"/>
</dbReference>
<evidence type="ECO:0000256" key="5">
    <source>
        <dbReference type="ARBA" id="ARBA00022741"/>
    </source>
</evidence>
<dbReference type="OrthoDB" id="9806127at2"/>
<evidence type="ECO:0000313" key="13">
    <source>
        <dbReference type="EMBL" id="KNX37287.1"/>
    </source>
</evidence>
<dbReference type="EMBL" id="LAIR01000002">
    <property type="protein sequence ID" value="KNX37287.1"/>
    <property type="molecule type" value="Genomic_DNA"/>
</dbReference>
<evidence type="ECO:0000256" key="6">
    <source>
        <dbReference type="ARBA" id="ARBA00022840"/>
    </source>
</evidence>
<keyword evidence="3" id="KW-1003">Cell membrane</keyword>
<dbReference type="Gene3D" id="3.40.50.300">
    <property type="entry name" value="P-loop containing nucleotide triphosphate hydrolases"/>
    <property type="match status" value="1"/>
</dbReference>
<dbReference type="PANTHER" id="PTHR24221">
    <property type="entry name" value="ATP-BINDING CASSETTE SUB-FAMILY B"/>
    <property type="match status" value="1"/>
</dbReference>
<comment type="subcellular location">
    <subcellularLocation>
        <location evidence="1">Cell membrane</location>
        <topology evidence="1">Multi-pass membrane protein</topology>
    </subcellularLocation>
</comment>
<dbReference type="GO" id="GO:0016887">
    <property type="term" value="F:ATP hydrolysis activity"/>
    <property type="evidence" value="ECO:0007669"/>
    <property type="project" value="InterPro"/>
</dbReference>
<dbReference type="SMART" id="SM00382">
    <property type="entry name" value="AAA"/>
    <property type="match status" value="1"/>
</dbReference>
<evidence type="ECO:0000256" key="9">
    <source>
        <dbReference type="ARBA" id="ARBA00061644"/>
    </source>
</evidence>
<feature type="domain" description="ABC transporter" evidence="11">
    <location>
        <begin position="366"/>
        <end position="606"/>
    </location>
</feature>
<dbReference type="PROSITE" id="PS00211">
    <property type="entry name" value="ABC_TRANSPORTER_1"/>
    <property type="match status" value="1"/>
</dbReference>
<keyword evidence="7 10" id="KW-1133">Transmembrane helix</keyword>
<reference evidence="14" key="1">
    <citation type="submission" date="2015-03" db="EMBL/GenBank/DDBJ databases">
        <title>Luteipulveratus halotolerans sp. nov., a novel actinobacterium (Dermacoccaceae) from Sarawak, Malaysia.</title>
        <authorList>
            <person name="Juboi H."/>
            <person name="Basik A."/>
            <person name="Shamsul S.S."/>
            <person name="Arnold P."/>
            <person name="Schmitt E.K."/>
            <person name="Sanglier J.-J."/>
            <person name="Yeo T."/>
        </authorList>
    </citation>
    <scope>NUCLEOTIDE SEQUENCE [LARGE SCALE GENOMIC DNA]</scope>
    <source>
        <strain evidence="14">C296001</strain>
    </source>
</reference>
<keyword evidence="14" id="KW-1185">Reference proteome</keyword>
<dbReference type="Pfam" id="PF00664">
    <property type="entry name" value="ABC_membrane"/>
    <property type="match status" value="1"/>
</dbReference>
<evidence type="ECO:0000259" key="12">
    <source>
        <dbReference type="PROSITE" id="PS50929"/>
    </source>
</evidence>
<dbReference type="AlphaFoldDB" id="A0A0L6CHK6"/>
<feature type="transmembrane region" description="Helical" evidence="10">
    <location>
        <begin position="177"/>
        <end position="196"/>
    </location>
</feature>
<feature type="transmembrane region" description="Helical" evidence="10">
    <location>
        <begin position="32"/>
        <end position="55"/>
    </location>
</feature>
<dbReference type="GO" id="GO:0034040">
    <property type="term" value="F:ATPase-coupled lipid transmembrane transporter activity"/>
    <property type="evidence" value="ECO:0007669"/>
    <property type="project" value="TreeGrafter"/>
</dbReference>
<protein>
    <submittedName>
        <fullName evidence="13">ABC transporter permease</fullName>
    </submittedName>
</protein>
<dbReference type="InterPro" id="IPR036640">
    <property type="entry name" value="ABC1_TM_sf"/>
</dbReference>
<gene>
    <name evidence="13" type="ORF">VV01_09235</name>
</gene>
<evidence type="ECO:0000256" key="10">
    <source>
        <dbReference type="SAM" id="Phobius"/>
    </source>
</evidence>
<evidence type="ECO:0000256" key="4">
    <source>
        <dbReference type="ARBA" id="ARBA00022692"/>
    </source>
</evidence>
<evidence type="ECO:0000256" key="1">
    <source>
        <dbReference type="ARBA" id="ARBA00004651"/>
    </source>
</evidence>
<dbReference type="InterPro" id="IPR003593">
    <property type="entry name" value="AAA+_ATPase"/>
</dbReference>
<dbReference type="InterPro" id="IPR027417">
    <property type="entry name" value="P-loop_NTPase"/>
</dbReference>
<keyword evidence="4 10" id="KW-0812">Transmembrane</keyword>
<accession>A0A0L6CHK6</accession>
<evidence type="ECO:0000256" key="3">
    <source>
        <dbReference type="ARBA" id="ARBA00022475"/>
    </source>
</evidence>
<dbReference type="InterPro" id="IPR039421">
    <property type="entry name" value="Type_1_exporter"/>
</dbReference>
<dbReference type="Proteomes" id="UP000037397">
    <property type="component" value="Unassembled WGS sequence"/>
</dbReference>
<dbReference type="STRING" id="1631356.VV01_09235"/>
<evidence type="ECO:0000313" key="14">
    <source>
        <dbReference type="Proteomes" id="UP000037397"/>
    </source>
</evidence>
<feature type="transmembrane region" description="Helical" evidence="10">
    <location>
        <begin position="75"/>
        <end position="96"/>
    </location>
</feature>
<evidence type="ECO:0000256" key="2">
    <source>
        <dbReference type="ARBA" id="ARBA00022448"/>
    </source>
</evidence>
<keyword evidence="5" id="KW-0547">Nucleotide-binding</keyword>
<dbReference type="GO" id="GO:0005886">
    <property type="term" value="C:plasma membrane"/>
    <property type="evidence" value="ECO:0007669"/>
    <property type="project" value="UniProtKB-SubCell"/>
</dbReference>
<keyword evidence="2" id="KW-0813">Transport</keyword>
<dbReference type="PROSITE" id="PS50929">
    <property type="entry name" value="ABC_TM1F"/>
    <property type="match status" value="1"/>
</dbReference>
<dbReference type="InterPro" id="IPR003439">
    <property type="entry name" value="ABC_transporter-like_ATP-bd"/>
</dbReference>
<proteinExistence type="inferred from homology"/>
<dbReference type="SUPFAM" id="SSF90123">
    <property type="entry name" value="ABC transporter transmembrane region"/>
    <property type="match status" value="1"/>
</dbReference>
<organism evidence="13 14">
    <name type="scientific">Luteipulveratus halotolerans</name>
    <dbReference type="NCBI Taxonomy" id="1631356"/>
    <lineage>
        <taxon>Bacteria</taxon>
        <taxon>Bacillati</taxon>
        <taxon>Actinomycetota</taxon>
        <taxon>Actinomycetes</taxon>
        <taxon>Micrococcales</taxon>
        <taxon>Dermacoccaceae</taxon>
        <taxon>Luteipulveratus</taxon>
    </lineage>
</organism>
<dbReference type="SUPFAM" id="SSF52540">
    <property type="entry name" value="P-loop containing nucleoside triphosphate hydrolases"/>
    <property type="match status" value="1"/>
</dbReference>
<dbReference type="GO" id="GO:0005524">
    <property type="term" value="F:ATP binding"/>
    <property type="evidence" value="ECO:0007669"/>
    <property type="project" value="UniProtKB-KW"/>
</dbReference>
<evidence type="ECO:0000256" key="8">
    <source>
        <dbReference type="ARBA" id="ARBA00023136"/>
    </source>
</evidence>
<dbReference type="Gene3D" id="1.20.1560.10">
    <property type="entry name" value="ABC transporter type 1, transmembrane domain"/>
    <property type="match status" value="1"/>
</dbReference>
<dbReference type="FunFam" id="3.40.50.300:FF:000299">
    <property type="entry name" value="ABC transporter ATP-binding protein/permease"/>
    <property type="match status" value="1"/>
</dbReference>
<sequence>MTSAAPATPARRGTLLRGLRVVARGFAEQRGVLALAVVGSAIYGVMTVAMARVIAHLVSSVVEPAVRAGEITGGQVWTIVWQMSLAVLLTVVGVILRRVCAGMAFFNLNAGYRRRVTRQYLRLPLSWHHRHPSGQLLSNANADVEATWNVFQPLPMAIGVLVMLAVGAVEMVRVDLWLALIGMLVFPALFLANLVFQARMSPRVTLAQQLRAEVSEVAHESIEAGLLVKAMGREEQETARFAEVTDRLRRAAIEVGRTRGTFDPVIEAIPTLGTLAVLAVGTARVGAGSIQAADVVQIAYLFSVLAFPVRAFGWVLAELPRTVVGWERVNAVLSARGEMAYGDAALAPDGTGATAVRDVSYAYEVAERSDLGPTRAEHEPEPGEQVVALRDVTIEVPAGRTTAVVGPTGAGKSTLTNVVLRLVDPSGGVVEIDGRDLRTVRRGGVPAVATLVAQQTFLFDDTVRGNVTLGQDVEEDDVVDALKIAQADGFVADLPDGIDTRVGERGASLSGGQRQRVALARAVIRRPQLLVLDDATSAVDPAIETAILDGLRERSRGMTVLVVAYRMSTIAMADQVAYLERGRVIDQGTHPELMQRCEGYQRLVTAYSREAQERAAVAADEETA</sequence>
<dbReference type="PATRIC" id="fig|1631356.3.peg.1797"/>
<dbReference type="PANTHER" id="PTHR24221:SF654">
    <property type="entry name" value="ATP-BINDING CASSETTE SUB-FAMILY B MEMBER 6"/>
    <property type="match status" value="1"/>
</dbReference>
<keyword evidence="8 10" id="KW-0472">Membrane</keyword>